<accession>A0A917JQF2</accession>
<evidence type="ECO:0000313" key="7">
    <source>
        <dbReference type="EMBL" id="GGI76702.1"/>
    </source>
</evidence>
<dbReference type="InterPro" id="IPR050707">
    <property type="entry name" value="HTH_MetabolicPath_Reg"/>
</dbReference>
<name>A0A917JQF2_9PSEU</name>
<keyword evidence="1" id="KW-0805">Transcription regulation</keyword>
<dbReference type="AlphaFoldDB" id="A0A917JQF2"/>
<evidence type="ECO:0000259" key="4">
    <source>
        <dbReference type="PROSITE" id="PS51077"/>
    </source>
</evidence>
<keyword evidence="9" id="KW-1185">Reference proteome</keyword>
<comment type="caution">
    <text evidence="7">The sequence shown here is derived from an EMBL/GenBank/DDBJ whole genome shotgun (WGS) entry which is preliminary data.</text>
</comment>
<dbReference type="PANTHER" id="PTHR30136">
    <property type="entry name" value="HELIX-TURN-HELIX TRANSCRIPTIONAL REGULATOR, ICLR FAMILY"/>
    <property type="match status" value="1"/>
</dbReference>
<dbReference type="Gene3D" id="1.10.10.10">
    <property type="entry name" value="Winged helix-like DNA-binding domain superfamily/Winged helix DNA-binding domain"/>
    <property type="match status" value="1"/>
</dbReference>
<dbReference type="PANTHER" id="PTHR30136:SF24">
    <property type="entry name" value="HTH-TYPE TRANSCRIPTIONAL REPRESSOR ALLR"/>
    <property type="match status" value="1"/>
</dbReference>
<keyword evidence="2" id="KW-0238">DNA-binding</keyword>
<reference evidence="7" key="4">
    <citation type="submission" date="2020-09" db="EMBL/GenBank/DDBJ databases">
        <authorList>
            <person name="Sun Q."/>
            <person name="Zhou Y."/>
        </authorList>
    </citation>
    <scope>NUCLEOTIDE SEQUENCE</scope>
    <source>
        <strain evidence="7">CGMCC 4.7206</strain>
    </source>
</reference>
<dbReference type="EMBL" id="BMMT01000002">
    <property type="protein sequence ID" value="GGI76702.1"/>
    <property type="molecule type" value="Genomic_DNA"/>
</dbReference>
<dbReference type="Pfam" id="PF01614">
    <property type="entry name" value="IclR_C"/>
    <property type="match status" value="1"/>
</dbReference>
<feature type="domain" description="HTH iclR-type" evidence="4">
    <location>
        <begin position="12"/>
        <end position="73"/>
    </location>
</feature>
<reference evidence="9" key="3">
    <citation type="journal article" date="2019" name="Int. J. Syst. Evol. Microbiol.">
        <title>The Global Catalogue of Microorganisms (GCM) 10K type strain sequencing project: providing services to taxonomists for standard genome sequencing and annotation.</title>
        <authorList>
            <consortium name="The Broad Institute Genomics Platform"/>
            <consortium name="The Broad Institute Genome Sequencing Center for Infectious Disease"/>
            <person name="Wu L."/>
            <person name="Ma J."/>
        </authorList>
    </citation>
    <scope>NUCLEOTIDE SEQUENCE [LARGE SCALE GENOMIC DNA]</scope>
    <source>
        <strain evidence="9">JCM 10664</strain>
    </source>
</reference>
<dbReference type="InterPro" id="IPR014757">
    <property type="entry name" value="Tscrpt_reg_IclR_C"/>
</dbReference>
<dbReference type="Gene3D" id="3.30.450.40">
    <property type="match status" value="1"/>
</dbReference>
<evidence type="ECO:0000256" key="2">
    <source>
        <dbReference type="ARBA" id="ARBA00023125"/>
    </source>
</evidence>
<evidence type="ECO:0000256" key="1">
    <source>
        <dbReference type="ARBA" id="ARBA00023015"/>
    </source>
</evidence>
<dbReference type="Pfam" id="PF09339">
    <property type="entry name" value="HTH_IclR"/>
    <property type="match status" value="1"/>
</dbReference>
<dbReference type="EMBL" id="BAAAHC010000009">
    <property type="protein sequence ID" value="GAA0521622.1"/>
    <property type="molecule type" value="Genomic_DNA"/>
</dbReference>
<reference evidence="6" key="5">
    <citation type="submission" date="2023-12" db="EMBL/GenBank/DDBJ databases">
        <authorList>
            <person name="Sun Q."/>
            <person name="Inoue M."/>
        </authorList>
    </citation>
    <scope>NUCLEOTIDE SEQUENCE</scope>
    <source>
        <strain evidence="6">JCM 10664</strain>
    </source>
</reference>
<dbReference type="InterPro" id="IPR005471">
    <property type="entry name" value="Tscrpt_reg_IclR_N"/>
</dbReference>
<reference evidence="6" key="1">
    <citation type="journal article" date="2014" name="Int. J. Syst. Evol. Microbiol.">
        <title>Complete genome of a new Firmicutes species belonging to the dominant human colonic microbiota ('Ruminococcus bicirculans') reveals two chromosomes and a selective capacity to utilize plant glucans.</title>
        <authorList>
            <consortium name="NISC Comparative Sequencing Program"/>
            <person name="Wegmann U."/>
            <person name="Louis P."/>
            <person name="Goesmann A."/>
            <person name="Henrissat B."/>
            <person name="Duncan S.H."/>
            <person name="Flint H.J."/>
        </authorList>
    </citation>
    <scope>NUCLEOTIDE SEQUENCE</scope>
    <source>
        <strain evidence="6">JCM 10664</strain>
    </source>
</reference>
<dbReference type="PROSITE" id="PS51077">
    <property type="entry name" value="HTH_ICLR"/>
    <property type="match status" value="1"/>
</dbReference>
<feature type="domain" description="IclR-ED" evidence="5">
    <location>
        <begin position="74"/>
        <end position="262"/>
    </location>
</feature>
<dbReference type="GO" id="GO:0003700">
    <property type="term" value="F:DNA-binding transcription factor activity"/>
    <property type="evidence" value="ECO:0007669"/>
    <property type="project" value="TreeGrafter"/>
</dbReference>
<proteinExistence type="predicted"/>
<evidence type="ECO:0000313" key="9">
    <source>
        <dbReference type="Proteomes" id="UP001500220"/>
    </source>
</evidence>
<protein>
    <submittedName>
        <fullName evidence="7">IclR family transcriptional regulator</fullName>
    </submittedName>
</protein>
<sequence length="267" mass="29024">MGEASEPAELLNKSVLKAVRLLRELAIQQKSGATASTLAKAVGLSRPTAFRLLTSLERVGMVDRIGNHYVLGWELARLGQKADPYAGLVARVQPYLQELADEFNESITLSAVNSADRLDLVAEAQGSHVVGATSSSLARMVGQQYPLHASSSGKVLLSELPIERVNELLPAELEAFTPHTITDRDVLFRELEHVREQGYAVIDNELEEGLIALSCPIRDSGGALVAVINLNAPRYRFGRDRIPQAVSRLRAAADQMTSALWTTDAED</sequence>
<dbReference type="SMART" id="SM00346">
    <property type="entry name" value="HTH_ICLR"/>
    <property type="match status" value="1"/>
</dbReference>
<evidence type="ECO:0000256" key="3">
    <source>
        <dbReference type="ARBA" id="ARBA00023163"/>
    </source>
</evidence>
<organism evidence="7 8">
    <name type="scientific">Saccharopolyspora thermophila</name>
    <dbReference type="NCBI Taxonomy" id="89367"/>
    <lineage>
        <taxon>Bacteria</taxon>
        <taxon>Bacillati</taxon>
        <taxon>Actinomycetota</taxon>
        <taxon>Actinomycetes</taxon>
        <taxon>Pseudonocardiales</taxon>
        <taxon>Pseudonocardiaceae</taxon>
        <taxon>Saccharopolyspora</taxon>
    </lineage>
</organism>
<reference evidence="7 8" key="2">
    <citation type="journal article" date="2014" name="Int. J. Syst. Evol. Microbiol.">
        <title>Complete genome sequence of Corynebacterium casei LMG S-19264T (=DSM 44701T), isolated from a smear-ripened cheese.</title>
        <authorList>
            <consortium name="US DOE Joint Genome Institute (JGI-PGF)"/>
            <person name="Walter F."/>
            <person name="Albersmeier A."/>
            <person name="Kalinowski J."/>
            <person name="Ruckert C."/>
        </authorList>
    </citation>
    <scope>NUCLEOTIDE SEQUENCE [LARGE SCALE GENOMIC DNA]</scope>
    <source>
        <strain evidence="7 8">CGMCC 4.7206</strain>
    </source>
</reference>
<dbReference type="Proteomes" id="UP001500220">
    <property type="component" value="Unassembled WGS sequence"/>
</dbReference>
<evidence type="ECO:0000313" key="6">
    <source>
        <dbReference type="EMBL" id="GAA0521622.1"/>
    </source>
</evidence>
<dbReference type="GO" id="GO:0045892">
    <property type="term" value="P:negative regulation of DNA-templated transcription"/>
    <property type="evidence" value="ECO:0007669"/>
    <property type="project" value="TreeGrafter"/>
</dbReference>
<dbReference type="InterPro" id="IPR036388">
    <property type="entry name" value="WH-like_DNA-bd_sf"/>
</dbReference>
<dbReference type="RefSeq" id="WP_188986234.1">
    <property type="nucleotide sequence ID" value="NZ_BAAAHC010000009.1"/>
</dbReference>
<dbReference type="Proteomes" id="UP000597989">
    <property type="component" value="Unassembled WGS sequence"/>
</dbReference>
<dbReference type="GO" id="GO:0003677">
    <property type="term" value="F:DNA binding"/>
    <property type="evidence" value="ECO:0007669"/>
    <property type="project" value="UniProtKB-KW"/>
</dbReference>
<evidence type="ECO:0000313" key="8">
    <source>
        <dbReference type="Proteomes" id="UP000597989"/>
    </source>
</evidence>
<evidence type="ECO:0000259" key="5">
    <source>
        <dbReference type="PROSITE" id="PS51078"/>
    </source>
</evidence>
<dbReference type="InterPro" id="IPR029016">
    <property type="entry name" value="GAF-like_dom_sf"/>
</dbReference>
<dbReference type="SUPFAM" id="SSF55781">
    <property type="entry name" value="GAF domain-like"/>
    <property type="match status" value="1"/>
</dbReference>
<dbReference type="PROSITE" id="PS51078">
    <property type="entry name" value="ICLR_ED"/>
    <property type="match status" value="1"/>
</dbReference>
<dbReference type="InterPro" id="IPR036390">
    <property type="entry name" value="WH_DNA-bd_sf"/>
</dbReference>
<gene>
    <name evidence="6" type="ORF">GCM10009545_24660</name>
    <name evidence="7" type="ORF">GCM10011581_12270</name>
</gene>
<dbReference type="SUPFAM" id="SSF46785">
    <property type="entry name" value="Winged helix' DNA-binding domain"/>
    <property type="match status" value="1"/>
</dbReference>
<keyword evidence="3" id="KW-0804">Transcription</keyword>